<dbReference type="Proteomes" id="UP000294299">
    <property type="component" value="Chromosome NFRAN"/>
</dbReference>
<evidence type="ECO:0000256" key="1">
    <source>
        <dbReference type="SAM" id="MobiDB-lite"/>
    </source>
</evidence>
<gene>
    <name evidence="2" type="ORF">NFRAN_2827</name>
</gene>
<sequence>MTDREYEEGAAGTNKNRNSDPLKEYSDKEPMTPAKLNEGEPTAVKRDSSDQNITSTGQTGTESPEAQEEYRKRGMTKIENDS</sequence>
<dbReference type="GeneID" id="39421958"/>
<dbReference type="AlphaFoldDB" id="A0A484IG55"/>
<evidence type="ECO:0000313" key="3">
    <source>
        <dbReference type="Proteomes" id="UP000294299"/>
    </source>
</evidence>
<evidence type="ECO:0000313" key="2">
    <source>
        <dbReference type="EMBL" id="VFJ15150.1"/>
    </source>
</evidence>
<dbReference type="RefSeq" id="WP_134485155.1">
    <property type="nucleotide sequence ID" value="NZ_LR216287.1"/>
</dbReference>
<name>A0A484IG55_9ARCH</name>
<keyword evidence="3" id="KW-1185">Reference proteome</keyword>
<protein>
    <submittedName>
        <fullName evidence="2">Uncharacterized protein</fullName>
    </submittedName>
</protein>
<dbReference type="KEGG" id="nfn:NFRAN_2827"/>
<feature type="region of interest" description="Disordered" evidence="1">
    <location>
        <begin position="1"/>
        <end position="82"/>
    </location>
</feature>
<feature type="compositionally biased region" description="Polar residues" evidence="1">
    <location>
        <begin position="50"/>
        <end position="64"/>
    </location>
</feature>
<reference evidence="2 3" key="1">
    <citation type="submission" date="2019-02" db="EMBL/GenBank/DDBJ databases">
        <authorList>
            <person name="Lehtovirta-Morley E L."/>
        </authorList>
    </citation>
    <scope>NUCLEOTIDE SEQUENCE [LARGE SCALE GENOMIC DNA]</scope>
    <source>
        <strain evidence="2">NFRAN1</strain>
    </source>
</reference>
<accession>A0A484IG55</accession>
<feature type="compositionally biased region" description="Basic and acidic residues" evidence="1">
    <location>
        <begin position="68"/>
        <end position="82"/>
    </location>
</feature>
<feature type="compositionally biased region" description="Basic and acidic residues" evidence="1">
    <location>
        <begin position="17"/>
        <end position="30"/>
    </location>
</feature>
<dbReference type="EMBL" id="LR216287">
    <property type="protein sequence ID" value="VFJ15150.1"/>
    <property type="molecule type" value="Genomic_DNA"/>
</dbReference>
<proteinExistence type="predicted"/>
<dbReference type="OrthoDB" id="11467at2157"/>
<organism evidence="2 3">
    <name type="scientific">Candidatus Nitrosocosmicus franklandianus</name>
    <dbReference type="NCBI Taxonomy" id="1798806"/>
    <lineage>
        <taxon>Archaea</taxon>
        <taxon>Nitrososphaerota</taxon>
        <taxon>Nitrososphaeria</taxon>
        <taxon>Nitrososphaerales</taxon>
        <taxon>Nitrososphaeraceae</taxon>
        <taxon>Candidatus Nitrosocosmicus</taxon>
    </lineage>
</organism>